<feature type="compositionally biased region" description="Low complexity" evidence="1">
    <location>
        <begin position="83"/>
        <end position="98"/>
    </location>
</feature>
<keyword evidence="2" id="KW-1133">Transmembrane helix</keyword>
<dbReference type="GeneID" id="108682637"/>
<feature type="region of interest" description="Disordered" evidence="1">
    <location>
        <begin position="44"/>
        <end position="111"/>
    </location>
</feature>
<keyword evidence="2" id="KW-0812">Transmembrane</keyword>
<feature type="transmembrane region" description="Helical" evidence="2">
    <location>
        <begin position="837"/>
        <end position="863"/>
    </location>
</feature>
<dbReference type="Proteomes" id="UP000694843">
    <property type="component" value="Unplaced"/>
</dbReference>
<feature type="compositionally biased region" description="Low complexity" evidence="1">
    <location>
        <begin position="1"/>
        <end position="10"/>
    </location>
</feature>
<feature type="compositionally biased region" description="Polar residues" evidence="1">
    <location>
        <begin position="227"/>
        <end position="247"/>
    </location>
</feature>
<feature type="transmembrane region" description="Helical" evidence="2">
    <location>
        <begin position="779"/>
        <end position="800"/>
    </location>
</feature>
<feature type="compositionally biased region" description="Low complexity" evidence="1">
    <location>
        <begin position="64"/>
        <end position="73"/>
    </location>
</feature>
<reference evidence="4" key="1">
    <citation type="submission" date="2025-08" db="UniProtKB">
        <authorList>
            <consortium name="RefSeq"/>
        </authorList>
    </citation>
    <scope>IDENTIFICATION</scope>
    <source>
        <tissue evidence="4">Whole organism</tissue>
    </source>
</reference>
<protein>
    <submittedName>
        <fullName evidence="4">Uncharacterized protein LOC108682637</fullName>
    </submittedName>
</protein>
<dbReference type="AlphaFoldDB" id="A0A8B7PMW3"/>
<organism evidence="3 4">
    <name type="scientific">Hyalella azteca</name>
    <name type="common">Amphipod</name>
    <dbReference type="NCBI Taxonomy" id="294128"/>
    <lineage>
        <taxon>Eukaryota</taxon>
        <taxon>Metazoa</taxon>
        <taxon>Ecdysozoa</taxon>
        <taxon>Arthropoda</taxon>
        <taxon>Crustacea</taxon>
        <taxon>Multicrustacea</taxon>
        <taxon>Malacostraca</taxon>
        <taxon>Eumalacostraca</taxon>
        <taxon>Peracarida</taxon>
        <taxon>Amphipoda</taxon>
        <taxon>Senticaudata</taxon>
        <taxon>Talitrida</taxon>
        <taxon>Talitroidea</taxon>
        <taxon>Hyalellidae</taxon>
        <taxon>Hyalella</taxon>
    </lineage>
</organism>
<feature type="region of interest" description="Disordered" evidence="1">
    <location>
        <begin position="124"/>
        <end position="248"/>
    </location>
</feature>
<feature type="compositionally biased region" description="Low complexity" evidence="1">
    <location>
        <begin position="150"/>
        <end position="159"/>
    </location>
</feature>
<keyword evidence="2" id="KW-0472">Membrane</keyword>
<feature type="region of interest" description="Disordered" evidence="1">
    <location>
        <begin position="290"/>
        <end position="350"/>
    </location>
</feature>
<evidence type="ECO:0000256" key="1">
    <source>
        <dbReference type="SAM" id="MobiDB-lite"/>
    </source>
</evidence>
<sequence length="885" mass="98456">MPGSGSPSTPRGRRSNRVLIPTTAASPPSVTEEVFVPRRRSFGIIIKPFDPQRSPARARKSLSKSRSGSLSRSQSRDRLNIPSRNGSRTSSVCSSSSKINRRKSVSMGDLDFDDEFVALDNEIYQEQRSRKREKSTDQLSNRAPKRYKSTDAVCSSSSSIDDDSTDTRVTNLPSTTHRQRSHEFSLNASEERQNQSVNTRSRGTSESTAEASFKIEPKKNGAFAGSSVKSTENNNSSRHGNVGNSDMSDAKFVRRESEWEQLLTISQKTQNQVTKKPMQFISVPHQARKALDDSASTVPAFDSSDDGTDLDDQPWKRPTETLAQHTSMPRDMHNSKVNGKPITNFETAPSHKWINETGTYMNAEERQPLLPLKSPPERPPKIFSPPPLPPKNIPVQNSPRSKADPQHIIPLSQGSPLSTQNFQSNMNLGSCQGGSLCTCGGSQGLPAAPNVSHHTNGQQSCNIHQPMMNSCHCQTGLVFGQNFSSSHAPQPQGWQNQVCTGVQCGHAHDQHLSFSHGISQNGFTESGTDVHRTAPSWNSHHVNQNRGFDSHEMREFRQPLHEGKSPIHNSELANSRRQFKSTVNLRSDELSSDKENAKVRNQSKMHKAKSTDALTIVGTTREEPEVENLEIMPGKMKKMKSTIVLDDLTFADKKVVPDDPLPTLSQDPKRGKLEMWSGLLQLLTICACLLTTVPMAIVSRNWDWHADKCPLYVESNLQHDRLWGNPSMIPCYLSAYLPVIIMAIALTLVFIHGGLLFYWRSKRKSSSFYTRRSFSISLLFFNLVSFAIALAVACMLTDGLRQTCLSFQFISDIDYRPPNCQTGFNGLDLNYNIEGTFYFIIFAMIGAWLAVTFTLISFVLYLVRAEVCQCSVGGTRSKSSAVRQP</sequence>
<dbReference type="RefSeq" id="XP_018027330.1">
    <property type="nucleotide sequence ID" value="XM_018171841.2"/>
</dbReference>
<keyword evidence="3" id="KW-1185">Reference proteome</keyword>
<feature type="compositionally biased region" description="Acidic residues" evidence="1">
    <location>
        <begin position="303"/>
        <end position="312"/>
    </location>
</feature>
<feature type="region of interest" description="Disordered" evidence="1">
    <location>
        <begin position="1"/>
        <end position="32"/>
    </location>
</feature>
<name>A0A8B7PMW3_HYAAZ</name>
<dbReference type="OrthoDB" id="6353384at2759"/>
<gene>
    <name evidence="4" type="primary">LOC108682637</name>
</gene>
<feature type="transmembrane region" description="Helical" evidence="2">
    <location>
        <begin position="735"/>
        <end position="759"/>
    </location>
</feature>
<feature type="region of interest" description="Disordered" evidence="1">
    <location>
        <begin position="585"/>
        <end position="611"/>
    </location>
</feature>
<accession>A0A8B7PMW3</accession>
<feature type="compositionally biased region" description="Polar residues" evidence="1">
    <location>
        <begin position="184"/>
        <end position="210"/>
    </location>
</feature>
<feature type="compositionally biased region" description="Basic and acidic residues" evidence="1">
    <location>
        <begin position="586"/>
        <end position="598"/>
    </location>
</feature>
<evidence type="ECO:0000313" key="3">
    <source>
        <dbReference type="Proteomes" id="UP000694843"/>
    </source>
</evidence>
<dbReference type="KEGG" id="hazt:108682637"/>
<feature type="region of interest" description="Disordered" evidence="1">
    <location>
        <begin position="370"/>
        <end position="405"/>
    </location>
</feature>
<evidence type="ECO:0000313" key="4">
    <source>
        <dbReference type="RefSeq" id="XP_018027330.1"/>
    </source>
</evidence>
<proteinExistence type="predicted"/>
<feature type="compositionally biased region" description="Pro residues" evidence="1">
    <location>
        <begin position="382"/>
        <end position="392"/>
    </location>
</feature>
<evidence type="ECO:0000256" key="2">
    <source>
        <dbReference type="SAM" id="Phobius"/>
    </source>
</evidence>